<dbReference type="PROSITE" id="PS01124">
    <property type="entry name" value="HTH_ARAC_FAMILY_2"/>
    <property type="match status" value="1"/>
</dbReference>
<dbReference type="InterPro" id="IPR018060">
    <property type="entry name" value="HTH_AraC"/>
</dbReference>
<dbReference type="AlphaFoldDB" id="A0A1H8YQU5"/>
<dbReference type="InterPro" id="IPR050204">
    <property type="entry name" value="AraC_XylS_family_regulators"/>
</dbReference>
<evidence type="ECO:0000259" key="4">
    <source>
        <dbReference type="PROSITE" id="PS01124"/>
    </source>
</evidence>
<proteinExistence type="predicted"/>
<evidence type="ECO:0000256" key="3">
    <source>
        <dbReference type="ARBA" id="ARBA00023163"/>
    </source>
</evidence>
<dbReference type="GO" id="GO:0003700">
    <property type="term" value="F:DNA-binding transcription factor activity"/>
    <property type="evidence" value="ECO:0007669"/>
    <property type="project" value="InterPro"/>
</dbReference>
<name>A0A1H8YQU5_9PSEU</name>
<evidence type="ECO:0000313" key="5">
    <source>
        <dbReference type="EMBL" id="SEP54537.1"/>
    </source>
</evidence>
<organism evidence="5 6">
    <name type="scientific">Amycolatopsis saalfeldensis</name>
    <dbReference type="NCBI Taxonomy" id="394193"/>
    <lineage>
        <taxon>Bacteria</taxon>
        <taxon>Bacillati</taxon>
        <taxon>Actinomycetota</taxon>
        <taxon>Actinomycetes</taxon>
        <taxon>Pseudonocardiales</taxon>
        <taxon>Pseudonocardiaceae</taxon>
        <taxon>Amycolatopsis</taxon>
    </lineage>
</organism>
<dbReference type="InterPro" id="IPR018062">
    <property type="entry name" value="HTH_AraC-typ_CS"/>
</dbReference>
<dbReference type="PROSITE" id="PS00041">
    <property type="entry name" value="HTH_ARAC_FAMILY_1"/>
    <property type="match status" value="1"/>
</dbReference>
<evidence type="ECO:0000256" key="2">
    <source>
        <dbReference type="ARBA" id="ARBA00023125"/>
    </source>
</evidence>
<gene>
    <name evidence="5" type="ORF">SAMN04489732_1542</name>
</gene>
<accession>A0A1H8YQU5</accession>
<keyword evidence="6" id="KW-1185">Reference proteome</keyword>
<dbReference type="Gene3D" id="1.10.10.60">
    <property type="entry name" value="Homeodomain-like"/>
    <property type="match status" value="1"/>
</dbReference>
<dbReference type="STRING" id="394193.SAMN04489732_1542"/>
<reference evidence="5 6" key="1">
    <citation type="submission" date="2016-10" db="EMBL/GenBank/DDBJ databases">
        <authorList>
            <person name="de Groot N.N."/>
        </authorList>
    </citation>
    <scope>NUCLEOTIDE SEQUENCE [LARGE SCALE GENOMIC DNA]</scope>
    <source>
        <strain evidence="5 6">DSM 44993</strain>
    </source>
</reference>
<dbReference type="Proteomes" id="UP000198582">
    <property type="component" value="Unassembled WGS sequence"/>
</dbReference>
<dbReference type="InterPro" id="IPR009057">
    <property type="entry name" value="Homeodomain-like_sf"/>
</dbReference>
<feature type="domain" description="HTH araC/xylS-type" evidence="4">
    <location>
        <begin position="216"/>
        <end position="314"/>
    </location>
</feature>
<evidence type="ECO:0000256" key="1">
    <source>
        <dbReference type="ARBA" id="ARBA00023015"/>
    </source>
</evidence>
<dbReference type="EMBL" id="FOEF01000054">
    <property type="protein sequence ID" value="SEP54537.1"/>
    <property type="molecule type" value="Genomic_DNA"/>
</dbReference>
<dbReference type="PRINTS" id="PR00032">
    <property type="entry name" value="HTHARAC"/>
</dbReference>
<dbReference type="PANTHER" id="PTHR46796">
    <property type="entry name" value="HTH-TYPE TRANSCRIPTIONAL ACTIVATOR RHAS-RELATED"/>
    <property type="match status" value="1"/>
</dbReference>
<sequence length="318" mass="34807">MKSSVSLETSVGSADAAEGIDAWQQVCSESFLGDTVWPAAAARSFCGTMHRRWIDDLLIVDFESSGFGARFHLDSAANDYVGFGISPKTYGECVTLRNDRVVDSWRTEYFWDNAAIREYVQLGPGRTCLVFIPRSTISANSRRLRLNPDLRDNSSALLPAARMLKAMVASLRDHHGLIEPRDAVGIRNAMVELVGRLAVRAEPPMSNAAVSSAMRQSVETWIDRQLASGPVTTAAAAGAHGISERSLHRLFEGTGTTFASLVRSARVARARADVIGGGDSFQAIAMRWGFSDASHFSREFRRFHGKSPREARAEALDR</sequence>
<dbReference type="SUPFAM" id="SSF46689">
    <property type="entry name" value="Homeodomain-like"/>
    <property type="match status" value="1"/>
</dbReference>
<keyword evidence="2 5" id="KW-0238">DNA-binding</keyword>
<dbReference type="GO" id="GO:0043565">
    <property type="term" value="F:sequence-specific DNA binding"/>
    <property type="evidence" value="ECO:0007669"/>
    <property type="project" value="InterPro"/>
</dbReference>
<dbReference type="SMART" id="SM00342">
    <property type="entry name" value="HTH_ARAC"/>
    <property type="match status" value="1"/>
</dbReference>
<keyword evidence="3" id="KW-0804">Transcription</keyword>
<evidence type="ECO:0000313" key="6">
    <source>
        <dbReference type="Proteomes" id="UP000198582"/>
    </source>
</evidence>
<protein>
    <submittedName>
        <fullName evidence="5">AraC-type DNA-binding protein</fullName>
    </submittedName>
</protein>
<dbReference type="Pfam" id="PF12833">
    <property type="entry name" value="HTH_18"/>
    <property type="match status" value="1"/>
</dbReference>
<keyword evidence="1" id="KW-0805">Transcription regulation</keyword>
<dbReference type="InterPro" id="IPR020449">
    <property type="entry name" value="Tscrpt_reg_AraC-type_HTH"/>
</dbReference>